<sequence length="165" mass="18037">MFNVTVTFEAGESFKALLFGLMKPVIPVESMPEKELKPTVPVKPTESVKTEKPAVPEKTAAPAKPEKTAASAKTEKPAASAKSAEPEFSELDDDVKLEKIKAEVTKLTKNRKGADVKWILGQFDAASVSKTNPLSPESYDDFYEALTRYGKGEALTDIFPEEELD</sequence>
<dbReference type="STRING" id="997884.HMPREF1068_03100"/>
<name>I9RXX7_9BACE</name>
<accession>I9RXX7</accession>
<protein>
    <submittedName>
        <fullName evidence="2">Uncharacterized protein</fullName>
    </submittedName>
</protein>
<dbReference type="eggNOG" id="ENOG5032PWG">
    <property type="taxonomic scope" value="Bacteria"/>
</dbReference>
<feature type="compositionally biased region" description="Low complexity" evidence="1">
    <location>
        <begin position="56"/>
        <end position="83"/>
    </location>
</feature>
<comment type="caution">
    <text evidence="2">The sequence shown here is derived from an EMBL/GenBank/DDBJ whole genome shotgun (WGS) entry which is preliminary data.</text>
</comment>
<feature type="region of interest" description="Disordered" evidence="1">
    <location>
        <begin position="32"/>
        <end position="92"/>
    </location>
</feature>
<dbReference type="RefSeq" id="WP_007486279.1">
    <property type="nucleotide sequence ID" value="NZ_JH724315.1"/>
</dbReference>
<organism evidence="2 3">
    <name type="scientific">Bacteroides nordii CL02T12C05</name>
    <dbReference type="NCBI Taxonomy" id="997884"/>
    <lineage>
        <taxon>Bacteria</taxon>
        <taxon>Pseudomonadati</taxon>
        <taxon>Bacteroidota</taxon>
        <taxon>Bacteroidia</taxon>
        <taxon>Bacteroidales</taxon>
        <taxon>Bacteroidaceae</taxon>
        <taxon>Bacteroides</taxon>
    </lineage>
</organism>
<gene>
    <name evidence="2" type="ORF">HMPREF1068_03100</name>
</gene>
<dbReference type="HOGENOM" id="CLU_1607575_0_0_10"/>
<evidence type="ECO:0000256" key="1">
    <source>
        <dbReference type="SAM" id="MobiDB-lite"/>
    </source>
</evidence>
<reference evidence="2 3" key="1">
    <citation type="submission" date="2012-02" db="EMBL/GenBank/DDBJ databases">
        <title>The Genome Sequence of Bacteroides nordii CL02T12C05.</title>
        <authorList>
            <consortium name="The Broad Institute Genome Sequencing Platform"/>
            <person name="Earl A."/>
            <person name="Ward D."/>
            <person name="Feldgarden M."/>
            <person name="Gevers D."/>
            <person name="Zitomersky N.L."/>
            <person name="Coyne M.J."/>
            <person name="Comstock L.E."/>
            <person name="Young S.K."/>
            <person name="Zeng Q."/>
            <person name="Gargeya S."/>
            <person name="Fitzgerald M."/>
            <person name="Haas B."/>
            <person name="Abouelleil A."/>
            <person name="Alvarado L."/>
            <person name="Arachchi H.M."/>
            <person name="Berlin A."/>
            <person name="Chapman S.B."/>
            <person name="Gearin G."/>
            <person name="Goldberg J."/>
            <person name="Griggs A."/>
            <person name="Gujja S."/>
            <person name="Hansen M."/>
            <person name="Heiman D."/>
            <person name="Howarth C."/>
            <person name="Larimer J."/>
            <person name="Lui A."/>
            <person name="MacDonald P.J.P."/>
            <person name="McCowen C."/>
            <person name="Montmayeur A."/>
            <person name="Murphy C."/>
            <person name="Neiman D."/>
            <person name="Pearson M."/>
            <person name="Priest M."/>
            <person name="Roberts A."/>
            <person name="Saif S."/>
            <person name="Shea T."/>
            <person name="Sisk P."/>
            <person name="Stolte C."/>
            <person name="Sykes S."/>
            <person name="Wortman J."/>
            <person name="Nusbaum C."/>
            <person name="Birren B."/>
        </authorList>
    </citation>
    <scope>NUCLEOTIDE SEQUENCE [LARGE SCALE GENOMIC DNA]</scope>
    <source>
        <strain evidence="2 3">CL02T12C05</strain>
    </source>
</reference>
<evidence type="ECO:0000313" key="2">
    <source>
        <dbReference type="EMBL" id="EIY48021.1"/>
    </source>
</evidence>
<dbReference type="EMBL" id="AGXS01000020">
    <property type="protein sequence ID" value="EIY48021.1"/>
    <property type="molecule type" value="Genomic_DNA"/>
</dbReference>
<keyword evidence="3" id="KW-1185">Reference proteome</keyword>
<dbReference type="Proteomes" id="UP000003089">
    <property type="component" value="Unassembled WGS sequence"/>
</dbReference>
<proteinExistence type="predicted"/>
<feature type="compositionally biased region" description="Basic and acidic residues" evidence="1">
    <location>
        <begin position="46"/>
        <end position="55"/>
    </location>
</feature>
<dbReference type="PATRIC" id="fig|997884.3.peg.3187"/>
<evidence type="ECO:0000313" key="3">
    <source>
        <dbReference type="Proteomes" id="UP000003089"/>
    </source>
</evidence>
<dbReference type="AlphaFoldDB" id="I9RXX7"/>